<organism evidence="4 5">
    <name type="scientific">Pyrococcus kukulkanii</name>
    <dbReference type="NCBI Taxonomy" id="1609559"/>
    <lineage>
        <taxon>Archaea</taxon>
        <taxon>Methanobacteriati</taxon>
        <taxon>Methanobacteriota</taxon>
        <taxon>Thermococci</taxon>
        <taxon>Thermococcales</taxon>
        <taxon>Thermococcaceae</taxon>
        <taxon>Pyrococcus</taxon>
    </lineage>
</organism>
<keyword evidence="2 3" id="KW-0378">Hydrolase</keyword>
<dbReference type="PANTHER" id="PTHR43213">
    <property type="entry name" value="BIFUNCTIONAL DTTP/UTP PYROPHOSPHATASE/METHYLTRANSFERASE PROTEIN-RELATED"/>
    <property type="match status" value="1"/>
</dbReference>
<evidence type="ECO:0000256" key="2">
    <source>
        <dbReference type="ARBA" id="ARBA00022801"/>
    </source>
</evidence>
<dbReference type="KEGG" id="pyc:TQ32_01260"/>
<dbReference type="AlphaFoldDB" id="A0A127B7X0"/>
<dbReference type="EMBL" id="CP010835">
    <property type="protein sequence ID" value="AMM53277.1"/>
    <property type="molecule type" value="Genomic_DNA"/>
</dbReference>
<keyword evidence="3" id="KW-0963">Cytoplasm</keyword>
<comment type="similarity">
    <text evidence="3">Belongs to the Maf family. YhdE subfamily.</text>
</comment>
<dbReference type="GO" id="GO:0009117">
    <property type="term" value="P:nucleotide metabolic process"/>
    <property type="evidence" value="ECO:0007669"/>
    <property type="project" value="UniProtKB-KW"/>
</dbReference>
<evidence type="ECO:0000256" key="1">
    <source>
        <dbReference type="ARBA" id="ARBA00001968"/>
    </source>
</evidence>
<dbReference type="EC" id="3.6.1.9" evidence="3"/>
<comment type="caution">
    <text evidence="3">Lacks conserved residue(s) required for the propagation of feature annotation.</text>
</comment>
<dbReference type="InterPro" id="IPR029001">
    <property type="entry name" value="ITPase-like_fam"/>
</dbReference>
<evidence type="ECO:0000313" key="4">
    <source>
        <dbReference type="EMBL" id="AMM53277.1"/>
    </source>
</evidence>
<gene>
    <name evidence="4" type="ORF">TQ32_01260</name>
</gene>
<dbReference type="OrthoDB" id="45223at2157"/>
<dbReference type="SUPFAM" id="SSF52972">
    <property type="entry name" value="ITPase-like"/>
    <property type="match status" value="1"/>
</dbReference>
<comment type="catalytic activity">
    <reaction evidence="3">
        <text>UTP + H2O = UMP + diphosphate + H(+)</text>
        <dbReference type="Rhea" id="RHEA:29395"/>
        <dbReference type="ChEBI" id="CHEBI:15377"/>
        <dbReference type="ChEBI" id="CHEBI:15378"/>
        <dbReference type="ChEBI" id="CHEBI:33019"/>
        <dbReference type="ChEBI" id="CHEBI:46398"/>
        <dbReference type="ChEBI" id="CHEBI:57865"/>
        <dbReference type="EC" id="3.6.1.9"/>
    </reaction>
</comment>
<evidence type="ECO:0000256" key="3">
    <source>
        <dbReference type="HAMAP-Rule" id="MF_00528"/>
    </source>
</evidence>
<dbReference type="GO" id="GO:0005737">
    <property type="term" value="C:cytoplasm"/>
    <property type="evidence" value="ECO:0007669"/>
    <property type="project" value="UniProtKB-SubCell"/>
</dbReference>
<dbReference type="HAMAP" id="MF_00528">
    <property type="entry name" value="Maf"/>
    <property type="match status" value="1"/>
</dbReference>
<dbReference type="GO" id="GO:0036221">
    <property type="term" value="F:UTP diphosphatase activity"/>
    <property type="evidence" value="ECO:0007669"/>
    <property type="project" value="RHEA"/>
</dbReference>
<dbReference type="CDD" id="cd00555">
    <property type="entry name" value="Maf"/>
    <property type="match status" value="1"/>
</dbReference>
<dbReference type="Proteomes" id="UP000070587">
    <property type="component" value="Chromosome"/>
</dbReference>
<dbReference type="PIRSF" id="PIRSF006305">
    <property type="entry name" value="Maf"/>
    <property type="match status" value="1"/>
</dbReference>
<dbReference type="Pfam" id="PF02545">
    <property type="entry name" value="Maf"/>
    <property type="match status" value="1"/>
</dbReference>
<dbReference type="InterPro" id="IPR003697">
    <property type="entry name" value="Maf-like"/>
</dbReference>
<comment type="subcellular location">
    <subcellularLocation>
        <location evidence="3">Cytoplasm</location>
    </subcellularLocation>
</comment>
<protein>
    <recommendedName>
        <fullName evidence="3">dTTP/UTP pyrophosphatase</fullName>
        <shortName evidence="3">dTTPase/UTPase</shortName>
        <ecNumber evidence="3">3.6.1.9</ecNumber>
    </recommendedName>
    <alternativeName>
        <fullName evidence="3">Nucleoside triphosphate pyrophosphatase</fullName>
    </alternativeName>
    <alternativeName>
        <fullName evidence="3">Nucleotide pyrophosphatase</fullName>
        <shortName evidence="3">Nucleotide PPase</shortName>
    </alternativeName>
</protein>
<dbReference type="PATRIC" id="fig|1609559.3.peg.263"/>
<name>A0A127B7X0_9EURY</name>
<dbReference type="PANTHER" id="PTHR43213:SF5">
    <property type="entry name" value="BIFUNCTIONAL DTTP_UTP PYROPHOSPHATASE_METHYLTRANSFERASE PROTEIN-RELATED"/>
    <property type="match status" value="1"/>
</dbReference>
<comment type="cofactor">
    <cofactor evidence="1 3">
        <name>a divalent metal cation</name>
        <dbReference type="ChEBI" id="CHEBI:60240"/>
    </cofactor>
</comment>
<accession>A0A127B7X0</accession>
<keyword evidence="3" id="KW-0546">Nucleotide metabolism</keyword>
<feature type="site" description="Important for substrate specificity" evidence="3">
    <location>
        <position position="66"/>
    </location>
</feature>
<dbReference type="STRING" id="1609559.TQ32_01260"/>
<dbReference type="GeneID" id="28490418"/>
<comment type="function">
    <text evidence="3">Nucleoside triphosphate pyrophosphatase that hydrolyzes dTTP and UTP. May have a dual role in cell division arrest and in preventing the incorporation of modified nucleotides into cellular nucleic acids.</text>
</comment>
<feature type="site" description="Important for substrate specificity" evidence="3">
    <location>
        <position position="10"/>
    </location>
</feature>
<feature type="site" description="Important for substrate specificity" evidence="3">
    <location>
        <position position="148"/>
    </location>
</feature>
<feature type="active site" description="Proton acceptor" evidence="3">
    <location>
        <position position="65"/>
    </location>
</feature>
<evidence type="ECO:0000313" key="5">
    <source>
        <dbReference type="Proteomes" id="UP000070587"/>
    </source>
</evidence>
<proteinExistence type="inferred from homology"/>
<reference evidence="5" key="1">
    <citation type="submission" date="2015-02" db="EMBL/GenBank/DDBJ databases">
        <title>Pyrococcus kukulkanii sp. nov., a novel hyperthermophilic archaeon isolated from a deep-sea hydrothermal vent at the Guaymas Basin.</title>
        <authorList>
            <person name="Oger P.M."/>
            <person name="Callac N."/>
            <person name="Jebbar M."/>
            <person name="Godfroy A."/>
        </authorList>
    </citation>
    <scope>NUCLEOTIDE SEQUENCE [LARGE SCALE GENOMIC DNA]</scope>
    <source>
        <strain evidence="5">NCB100</strain>
    </source>
</reference>
<reference evidence="4 5" key="2">
    <citation type="journal article" date="2016" name="Int. J. Syst. Evol. Microbiol.">
        <title>Pyrococcus kukulkanii sp. nov., a hyperthermophilic, piezophilic archaeon isolated from a deep-sea hydrothermal vent.</title>
        <authorList>
            <person name="Callac N."/>
            <person name="Oger P."/>
            <person name="Lesongeur F."/>
            <person name="Rattray J.E."/>
            <person name="Vannier P."/>
            <person name="Michoud G."/>
            <person name="Beauverger M."/>
            <person name="Gayet N."/>
            <person name="Rouxel O."/>
            <person name="Jebbar M."/>
            <person name="Godfroy A."/>
        </authorList>
    </citation>
    <scope>NUCLEOTIDE SEQUENCE [LARGE SCALE GENOMIC DNA]</scope>
    <source>
        <strain evidence="4 5">NCB100</strain>
    </source>
</reference>
<dbReference type="RefSeq" id="WP_068320256.1">
    <property type="nucleotide sequence ID" value="NZ_CP010835.1"/>
</dbReference>
<comment type="catalytic activity">
    <reaction evidence="3">
        <text>dTTP + H2O = dTMP + diphosphate + H(+)</text>
        <dbReference type="Rhea" id="RHEA:28534"/>
        <dbReference type="ChEBI" id="CHEBI:15377"/>
        <dbReference type="ChEBI" id="CHEBI:15378"/>
        <dbReference type="ChEBI" id="CHEBI:33019"/>
        <dbReference type="ChEBI" id="CHEBI:37568"/>
        <dbReference type="ChEBI" id="CHEBI:63528"/>
        <dbReference type="EC" id="3.6.1.9"/>
    </reaction>
</comment>
<dbReference type="GO" id="GO:0036218">
    <property type="term" value="F:dTTP diphosphatase activity"/>
    <property type="evidence" value="ECO:0007669"/>
    <property type="project" value="RHEA"/>
</dbReference>
<dbReference type="Gene3D" id="3.90.950.10">
    <property type="match status" value="1"/>
</dbReference>
<dbReference type="NCBIfam" id="TIGR00172">
    <property type="entry name" value="maf"/>
    <property type="match status" value="1"/>
</dbReference>
<sequence>MIILASASPRRREILGRFFEIKVVPSNVSEESNAEKPEEKAIEIARRKALSIASSYPNDTVVAADTMVVFENSIMGKPRDESEAREMLRMLSGRVHKVITGYCIIHRGKRMEGYEVTEVKFRELDEELIGWYIKTGEWKDKAGAYGIQGYASVFVEWIKGDYYNVVGLPIKIVVELIKLGLKPKT</sequence>